<organism evidence="3 4">
    <name type="scientific">Desulfuromonas acetoxidans (strain DSM 684 / 11070)</name>
    <dbReference type="NCBI Taxonomy" id="281689"/>
    <lineage>
        <taxon>Bacteria</taxon>
        <taxon>Pseudomonadati</taxon>
        <taxon>Thermodesulfobacteriota</taxon>
        <taxon>Desulfuromonadia</taxon>
        <taxon>Desulfuromonadales</taxon>
        <taxon>Desulfuromonadaceae</taxon>
        <taxon>Desulfuromonas</taxon>
    </lineage>
</organism>
<gene>
    <name evidence="3" type="ORF">Dace_0328</name>
</gene>
<dbReference type="PANTHER" id="PTHR35562">
    <property type="entry name" value="DNA ENDONUCLEASE SMRA-RELATED"/>
    <property type="match status" value="1"/>
</dbReference>
<feature type="domain" description="Smr" evidence="2">
    <location>
        <begin position="141"/>
        <end position="224"/>
    </location>
</feature>
<protein>
    <submittedName>
        <fullName evidence="3">Smr protein/MutS2</fullName>
    </submittedName>
</protein>
<dbReference type="SMART" id="SM00463">
    <property type="entry name" value="SMR"/>
    <property type="match status" value="1"/>
</dbReference>
<dbReference type="PROSITE" id="PS50828">
    <property type="entry name" value="SMR"/>
    <property type="match status" value="1"/>
</dbReference>
<feature type="compositionally biased region" description="Basic and acidic residues" evidence="1">
    <location>
        <begin position="28"/>
        <end position="37"/>
    </location>
</feature>
<dbReference type="OrthoDB" id="9808881at2"/>
<dbReference type="AlphaFoldDB" id="Q1JW50"/>
<reference evidence="3" key="2">
    <citation type="submission" date="2006-05" db="EMBL/GenBank/DDBJ databases">
        <title>Sequencing of the draft genome and assembly of Desulfuromonas acetoxidans DSM 684.</title>
        <authorList>
            <consortium name="US DOE Joint Genome Institute (JGI-PGF)"/>
            <person name="Copeland A."/>
            <person name="Lucas S."/>
            <person name="Lapidus A."/>
            <person name="Barry K."/>
            <person name="Detter J.C."/>
            <person name="Glavina del Rio T."/>
            <person name="Hammon N."/>
            <person name="Israni S."/>
            <person name="Dalin E."/>
            <person name="Tice H."/>
            <person name="Bruce D."/>
            <person name="Pitluck S."/>
            <person name="Richardson P."/>
        </authorList>
    </citation>
    <scope>NUCLEOTIDE SEQUENCE [LARGE SCALE GENOMIC DNA]</scope>
    <source>
        <strain evidence="3">DSM 684</strain>
    </source>
</reference>
<feature type="region of interest" description="Disordered" evidence="1">
    <location>
        <begin position="22"/>
        <end position="50"/>
    </location>
</feature>
<evidence type="ECO:0000259" key="2">
    <source>
        <dbReference type="PROSITE" id="PS50828"/>
    </source>
</evidence>
<proteinExistence type="predicted"/>
<evidence type="ECO:0000256" key="1">
    <source>
        <dbReference type="SAM" id="MobiDB-lite"/>
    </source>
</evidence>
<reference evidence="3" key="1">
    <citation type="submission" date="2006-05" db="EMBL/GenBank/DDBJ databases">
        <title>Annotation of the draft genome assembly of Desulfuromonas acetoxidans DSM 684.</title>
        <authorList>
            <consortium name="US DOE Joint Genome Institute (JGI-ORNL)"/>
            <person name="Larimer F."/>
            <person name="Land M."/>
            <person name="Hauser L."/>
        </authorList>
    </citation>
    <scope>NUCLEOTIDE SEQUENCE [LARGE SCALE GENOMIC DNA]</scope>
    <source>
        <strain evidence="3">DSM 684</strain>
    </source>
</reference>
<dbReference type="Proteomes" id="UP000005695">
    <property type="component" value="Unassembled WGS sequence"/>
</dbReference>
<dbReference type="SUPFAM" id="SSF160443">
    <property type="entry name" value="SMR domain-like"/>
    <property type="match status" value="1"/>
</dbReference>
<dbReference type="EMBL" id="AAEW02000025">
    <property type="protein sequence ID" value="EAT14477.1"/>
    <property type="molecule type" value="Genomic_DNA"/>
</dbReference>
<feature type="compositionally biased region" description="Acidic residues" evidence="1">
    <location>
        <begin position="38"/>
        <end position="49"/>
    </location>
</feature>
<accession>Q1JW50</accession>
<dbReference type="Pfam" id="PF01713">
    <property type="entry name" value="Smr"/>
    <property type="match status" value="1"/>
</dbReference>
<dbReference type="RefSeq" id="WP_006002697.1">
    <property type="nucleotide sequence ID" value="NZ_AAEW02000025.1"/>
</dbReference>
<comment type="caution">
    <text evidence="3">The sequence shown here is derived from an EMBL/GenBank/DDBJ whole genome shotgun (WGS) entry which is preliminary data.</text>
</comment>
<dbReference type="PANTHER" id="PTHR35562:SF2">
    <property type="entry name" value="DNA ENDONUCLEASE SMRA-RELATED"/>
    <property type="match status" value="1"/>
</dbReference>
<keyword evidence="4" id="KW-1185">Reference proteome</keyword>
<evidence type="ECO:0000313" key="3">
    <source>
        <dbReference type="EMBL" id="EAT14477.1"/>
    </source>
</evidence>
<dbReference type="Gene3D" id="3.30.1370.110">
    <property type="match status" value="1"/>
</dbReference>
<evidence type="ECO:0000313" key="4">
    <source>
        <dbReference type="Proteomes" id="UP000005695"/>
    </source>
</evidence>
<dbReference type="InterPro" id="IPR036063">
    <property type="entry name" value="Smr_dom_sf"/>
</dbReference>
<sequence>MAKKNKNEKNAFKNNPFKSVKGFCVSESEPKPKKVVQEEEPTPADESDVDFASAMERLGVENIESHEGLVERPFEDVFSDEEDARSQPAADVDDESLFLASLGAVDKVFNDDIPDDDDAPQAEPRRMKQLRQGKIRPQDRLDLHGCYRDEARDKVRLFLKHRFEQGLQTVLIITGRGKRSPGGESVLRQEVERYLTTQAQAWVAEWGRAPRQYGGEGALVVFLRQKR</sequence>
<dbReference type="InterPro" id="IPR002625">
    <property type="entry name" value="Smr_dom"/>
</dbReference>
<name>Q1JW50_DESA6</name>